<dbReference type="SFLD" id="SFLDF00562">
    <property type="entry name" value="HemN-like__clustered_with_heat"/>
    <property type="match status" value="1"/>
</dbReference>
<dbReference type="GO" id="GO:0051539">
    <property type="term" value="F:4 iron, 4 sulfur cluster binding"/>
    <property type="evidence" value="ECO:0007669"/>
    <property type="project" value="UniProtKB-UniRule"/>
</dbReference>
<evidence type="ECO:0000256" key="8">
    <source>
        <dbReference type="ARBA" id="ARBA00023186"/>
    </source>
</evidence>
<dbReference type="PROSITE" id="PS51918">
    <property type="entry name" value="RADICAL_SAM"/>
    <property type="match status" value="1"/>
</dbReference>
<dbReference type="InterPro" id="IPR058240">
    <property type="entry name" value="rSAM_sf"/>
</dbReference>
<proteinExistence type="inferred from homology"/>
<evidence type="ECO:0000256" key="1">
    <source>
        <dbReference type="ARBA" id="ARBA00006100"/>
    </source>
</evidence>
<keyword evidence="3 9" id="KW-0349">Heme</keyword>
<dbReference type="GO" id="GO:0004109">
    <property type="term" value="F:coproporphyrinogen oxidase activity"/>
    <property type="evidence" value="ECO:0007669"/>
    <property type="project" value="InterPro"/>
</dbReference>
<evidence type="ECO:0000256" key="6">
    <source>
        <dbReference type="ARBA" id="ARBA00023004"/>
    </source>
</evidence>
<dbReference type="InterPro" id="IPR006638">
    <property type="entry name" value="Elp3/MiaA/NifB-like_rSAM"/>
</dbReference>
<dbReference type="SUPFAM" id="SSF102114">
    <property type="entry name" value="Radical SAM enzymes"/>
    <property type="match status" value="1"/>
</dbReference>
<name>A0A7V2F2Q5_UNCEI</name>
<dbReference type="SFLD" id="SFLDG01065">
    <property type="entry name" value="anaerobic_coproporphyrinogen-I"/>
    <property type="match status" value="1"/>
</dbReference>
<dbReference type="NCBIfam" id="TIGR00539">
    <property type="entry name" value="hemN_rel"/>
    <property type="match status" value="1"/>
</dbReference>
<accession>A0A7V2F2Q5</accession>
<dbReference type="CDD" id="cd01335">
    <property type="entry name" value="Radical_SAM"/>
    <property type="match status" value="1"/>
</dbReference>
<feature type="domain" description="Radical SAM core" evidence="10">
    <location>
        <begin position="1"/>
        <end position="232"/>
    </location>
</feature>
<dbReference type="InterPro" id="IPR007197">
    <property type="entry name" value="rSAM"/>
</dbReference>
<keyword evidence="7 9" id="KW-0411">Iron-sulfur</keyword>
<evidence type="ECO:0000256" key="5">
    <source>
        <dbReference type="ARBA" id="ARBA00022723"/>
    </source>
</evidence>
<comment type="similarity">
    <text evidence="1">Belongs to the anaerobic coproporphyrinogen-III oxidase family. HemW subfamily.</text>
</comment>
<dbReference type="SFLD" id="SFLDS00029">
    <property type="entry name" value="Radical_SAM"/>
    <property type="match status" value="1"/>
</dbReference>
<dbReference type="Proteomes" id="UP000886069">
    <property type="component" value="Unassembled WGS sequence"/>
</dbReference>
<organism evidence="11">
    <name type="scientific">Eiseniibacteriota bacterium</name>
    <dbReference type="NCBI Taxonomy" id="2212470"/>
    <lineage>
        <taxon>Bacteria</taxon>
        <taxon>Candidatus Eiseniibacteriota</taxon>
    </lineage>
</organism>
<keyword evidence="4 9" id="KW-0949">S-adenosyl-L-methionine</keyword>
<dbReference type="GO" id="GO:0005737">
    <property type="term" value="C:cytoplasm"/>
    <property type="evidence" value="ECO:0007669"/>
    <property type="project" value="UniProtKB-SubCell"/>
</dbReference>
<dbReference type="GO" id="GO:0006779">
    <property type="term" value="P:porphyrin-containing compound biosynthetic process"/>
    <property type="evidence" value="ECO:0007669"/>
    <property type="project" value="InterPro"/>
</dbReference>
<reference evidence="11" key="1">
    <citation type="journal article" date="2020" name="mSystems">
        <title>Genome- and Community-Level Interaction Insights into Carbon Utilization and Element Cycling Functions of Hydrothermarchaeota in Hydrothermal Sediment.</title>
        <authorList>
            <person name="Zhou Z."/>
            <person name="Liu Y."/>
            <person name="Xu W."/>
            <person name="Pan J."/>
            <person name="Luo Z.H."/>
            <person name="Li M."/>
        </authorList>
    </citation>
    <scope>NUCLEOTIDE SEQUENCE [LARGE SCALE GENOMIC DNA]</scope>
    <source>
        <strain evidence="11">SpSt-1233</strain>
    </source>
</reference>
<sequence>MTGLTSPGIYVHVPFCRTKCSYCDFYSVTDTAYTGRFIAAVEKEASARQREIAGPAGSLYVGGGTPSVLPPELVSRLPGMISRSHGLEEGAEVTVEVNPDDVTSDSLEAYLGGGFDRISIGVQSFDDRELAFLGRRHDAAGAASAIDAARGAGFEKIGIDLIFGLAGQTAEGWRASLERALEYGPEHISCYQLTLEPGTPMGERMLAGEEPCAREEVQREMFLETSALLSGEGYIHYEVSNFSRGEENRSRHNMRYWLRSPYLGLGPAAHSFDGLVRRWNHRSVERWSADLDEGRLPLAGEEVLTEEMVRAERLMLGFRTVLGVETSLLMERAGGDETLEELLDLSLVQVDGGRAIPTVEGFLVADQLPLLFL</sequence>
<evidence type="ECO:0000256" key="9">
    <source>
        <dbReference type="RuleBase" id="RU364116"/>
    </source>
</evidence>
<keyword evidence="5 9" id="KW-0479">Metal-binding</keyword>
<keyword evidence="9" id="KW-0004">4Fe-4S</keyword>
<comment type="function">
    <text evidence="9">Probably acts as a heme chaperone, transferring heme to an unknown acceptor. Binds one molecule of heme per monomer, possibly covalently. Binds 1 [4Fe-4S] cluster. The cluster is coordinated with 3 cysteines and an exchangeable S-adenosyl-L-methionine.</text>
</comment>
<dbReference type="SFLD" id="SFLDG01082">
    <property type="entry name" value="B12-binding_domain_containing"/>
    <property type="match status" value="1"/>
</dbReference>
<gene>
    <name evidence="11" type="primary">hemW</name>
    <name evidence="11" type="ORF">ENO08_01160</name>
</gene>
<keyword evidence="9" id="KW-0963">Cytoplasm</keyword>
<dbReference type="InterPro" id="IPR034505">
    <property type="entry name" value="Coproporphyrinogen-III_oxidase"/>
</dbReference>
<dbReference type="SFLD" id="SFLDF00288">
    <property type="entry name" value="HemN-like__clustered_with_nucl"/>
    <property type="match status" value="1"/>
</dbReference>
<evidence type="ECO:0000256" key="7">
    <source>
        <dbReference type="ARBA" id="ARBA00023014"/>
    </source>
</evidence>
<comment type="caution">
    <text evidence="11">The sequence shown here is derived from an EMBL/GenBank/DDBJ whole genome shotgun (WGS) entry which is preliminary data.</text>
</comment>
<dbReference type="PANTHER" id="PTHR13932">
    <property type="entry name" value="COPROPORPHYRINIGEN III OXIDASE"/>
    <property type="match status" value="1"/>
</dbReference>
<keyword evidence="6 9" id="KW-0408">Iron</keyword>
<dbReference type="SMART" id="SM00729">
    <property type="entry name" value="Elp3"/>
    <property type="match status" value="1"/>
</dbReference>
<evidence type="ECO:0000256" key="2">
    <source>
        <dbReference type="ARBA" id="ARBA00017228"/>
    </source>
</evidence>
<evidence type="ECO:0000259" key="10">
    <source>
        <dbReference type="PROSITE" id="PS51918"/>
    </source>
</evidence>
<protein>
    <recommendedName>
        <fullName evidence="2 9">Heme chaperone HemW</fullName>
    </recommendedName>
</protein>
<dbReference type="InterPro" id="IPR013785">
    <property type="entry name" value="Aldolase_TIM"/>
</dbReference>
<dbReference type="InterPro" id="IPR004559">
    <property type="entry name" value="HemW-like"/>
</dbReference>
<keyword evidence="8 9" id="KW-0143">Chaperone</keyword>
<dbReference type="GO" id="GO:0046872">
    <property type="term" value="F:metal ion binding"/>
    <property type="evidence" value="ECO:0007669"/>
    <property type="project" value="UniProtKB-UniRule"/>
</dbReference>
<dbReference type="Gene3D" id="3.20.20.70">
    <property type="entry name" value="Aldolase class I"/>
    <property type="match status" value="1"/>
</dbReference>
<evidence type="ECO:0000256" key="4">
    <source>
        <dbReference type="ARBA" id="ARBA00022691"/>
    </source>
</evidence>
<comment type="subcellular location">
    <subcellularLocation>
        <location evidence="9">Cytoplasm</location>
    </subcellularLocation>
</comment>
<dbReference type="EMBL" id="DSEC01000083">
    <property type="protein sequence ID" value="HER43052.1"/>
    <property type="molecule type" value="Genomic_DNA"/>
</dbReference>
<dbReference type="AlphaFoldDB" id="A0A7V2F2Q5"/>
<evidence type="ECO:0000256" key="3">
    <source>
        <dbReference type="ARBA" id="ARBA00022617"/>
    </source>
</evidence>
<evidence type="ECO:0000313" key="11">
    <source>
        <dbReference type="EMBL" id="HER43052.1"/>
    </source>
</evidence>
<dbReference type="Pfam" id="PF04055">
    <property type="entry name" value="Radical_SAM"/>
    <property type="match status" value="1"/>
</dbReference>
<dbReference type="PANTHER" id="PTHR13932:SF5">
    <property type="entry name" value="RADICAL S-ADENOSYL METHIONINE DOMAIN-CONTAINING PROTEIN 1, MITOCHONDRIAL"/>
    <property type="match status" value="1"/>
</dbReference>